<reference evidence="1 2" key="1">
    <citation type="journal article" date="2013" name="Genome Announc.">
        <title>Genome sequences for three denitrifying bacterial strains isolated from a uranium- and nitrate-contaminated subsurface environment.</title>
        <authorList>
            <person name="Venkatramanan R."/>
            <person name="Prakash O."/>
            <person name="Woyke T."/>
            <person name="Chain P."/>
            <person name="Goodwin L.A."/>
            <person name="Watson D."/>
            <person name="Brooks S."/>
            <person name="Kostka J.E."/>
            <person name="Green S.J."/>
        </authorList>
    </citation>
    <scope>NUCLEOTIDE SEQUENCE [LARGE SCALE GENOMIC DNA]</scope>
    <source>
        <strain evidence="1 2">1NES1</strain>
    </source>
</reference>
<dbReference type="STRING" id="670307.HYPDE_27913"/>
<protein>
    <submittedName>
        <fullName evidence="1">Uncharacterized protein</fullName>
    </submittedName>
</protein>
<evidence type="ECO:0000313" key="1">
    <source>
        <dbReference type="EMBL" id="AGK57262.1"/>
    </source>
</evidence>
<dbReference type="Proteomes" id="UP000005952">
    <property type="component" value="Chromosome"/>
</dbReference>
<dbReference type="HOGENOM" id="CLU_2316484_0_0_5"/>
<keyword evidence="2" id="KW-1185">Reference proteome</keyword>
<dbReference type="EMBL" id="CP005587">
    <property type="protein sequence ID" value="AGK57262.1"/>
    <property type="molecule type" value="Genomic_DNA"/>
</dbReference>
<dbReference type="KEGG" id="hdt:HYPDE_27913"/>
<evidence type="ECO:0000313" key="2">
    <source>
        <dbReference type="Proteomes" id="UP000005952"/>
    </source>
</evidence>
<proteinExistence type="predicted"/>
<sequence length="99" mass="10094">MLGAGMAVIQPTVAAENAAEIICTNPKDDPPGPDTTVACYSDTGCALAETLGAEPIRDYDVGSAPFALARGKISAIIATSKDLIETAEANGAKCRPTEK</sequence>
<dbReference type="AlphaFoldDB" id="N0B4V1"/>
<name>N0B4V1_9HYPH</name>
<organism evidence="1 2">
    <name type="scientific">Hyphomicrobium denitrificans 1NES1</name>
    <dbReference type="NCBI Taxonomy" id="670307"/>
    <lineage>
        <taxon>Bacteria</taxon>
        <taxon>Pseudomonadati</taxon>
        <taxon>Pseudomonadota</taxon>
        <taxon>Alphaproteobacteria</taxon>
        <taxon>Hyphomicrobiales</taxon>
        <taxon>Hyphomicrobiaceae</taxon>
        <taxon>Hyphomicrobium</taxon>
    </lineage>
</organism>
<gene>
    <name evidence="1" type="ORF">HYPDE_27913</name>
</gene>
<accession>N0B4V1</accession>